<reference evidence="1" key="1">
    <citation type="journal article" date="2019" name="BMC Genomics">
        <title>A new reference genome for Sorghum bicolor reveals high levels of sequence similarity between sweet and grain genotypes: implications for the genetics of sugar metabolism.</title>
        <authorList>
            <person name="Cooper E.A."/>
            <person name="Brenton Z.W."/>
            <person name="Flinn B.S."/>
            <person name="Jenkins J."/>
            <person name="Shu S."/>
            <person name="Flowers D."/>
            <person name="Luo F."/>
            <person name="Wang Y."/>
            <person name="Xia P."/>
            <person name="Barry K."/>
            <person name="Daum C."/>
            <person name="Lipzen A."/>
            <person name="Yoshinaga Y."/>
            <person name="Schmutz J."/>
            <person name="Saski C."/>
            <person name="Vermerris W."/>
            <person name="Kresovich S."/>
        </authorList>
    </citation>
    <scope>NUCLEOTIDE SEQUENCE</scope>
</reference>
<dbReference type="Proteomes" id="UP000807115">
    <property type="component" value="Chromosome 3"/>
</dbReference>
<dbReference type="EMBL" id="CM027682">
    <property type="protein sequence ID" value="KAG0537126.1"/>
    <property type="molecule type" value="Genomic_DNA"/>
</dbReference>
<proteinExistence type="predicted"/>
<comment type="caution">
    <text evidence="1">The sequence shown here is derived from an EMBL/GenBank/DDBJ whole genome shotgun (WGS) entry which is preliminary data.</text>
</comment>
<organism evidence="1 2">
    <name type="scientific">Sorghum bicolor</name>
    <name type="common">Sorghum</name>
    <name type="synonym">Sorghum vulgare</name>
    <dbReference type="NCBI Taxonomy" id="4558"/>
    <lineage>
        <taxon>Eukaryota</taxon>
        <taxon>Viridiplantae</taxon>
        <taxon>Streptophyta</taxon>
        <taxon>Embryophyta</taxon>
        <taxon>Tracheophyta</taxon>
        <taxon>Spermatophyta</taxon>
        <taxon>Magnoliopsida</taxon>
        <taxon>Liliopsida</taxon>
        <taxon>Poales</taxon>
        <taxon>Poaceae</taxon>
        <taxon>PACMAD clade</taxon>
        <taxon>Panicoideae</taxon>
        <taxon>Andropogonodae</taxon>
        <taxon>Andropogoneae</taxon>
        <taxon>Sorghinae</taxon>
        <taxon>Sorghum</taxon>
    </lineage>
</organism>
<evidence type="ECO:0008006" key="3">
    <source>
        <dbReference type="Google" id="ProtNLM"/>
    </source>
</evidence>
<accession>A0A921RDE2</accession>
<name>A0A921RDE2_SORBI</name>
<evidence type="ECO:0000313" key="1">
    <source>
        <dbReference type="EMBL" id="KAG0537126.1"/>
    </source>
</evidence>
<dbReference type="AlphaFoldDB" id="A0A921RDE2"/>
<dbReference type="PANTHER" id="PTHR33377:SF54">
    <property type="entry name" value="OS01G0256300 PROTEIN"/>
    <property type="match status" value="1"/>
</dbReference>
<reference evidence="1" key="2">
    <citation type="submission" date="2020-10" db="EMBL/GenBank/DDBJ databases">
        <authorList>
            <person name="Cooper E.A."/>
            <person name="Brenton Z.W."/>
            <person name="Flinn B.S."/>
            <person name="Jenkins J."/>
            <person name="Shu S."/>
            <person name="Flowers D."/>
            <person name="Luo F."/>
            <person name="Wang Y."/>
            <person name="Xia P."/>
            <person name="Barry K."/>
            <person name="Daum C."/>
            <person name="Lipzen A."/>
            <person name="Yoshinaga Y."/>
            <person name="Schmutz J."/>
            <person name="Saski C."/>
            <person name="Vermerris W."/>
            <person name="Kresovich S."/>
        </authorList>
    </citation>
    <scope>NUCLEOTIDE SEQUENCE</scope>
</reference>
<gene>
    <name evidence="1" type="ORF">BDA96_03G121300</name>
</gene>
<protein>
    <recommendedName>
        <fullName evidence="3">Rx N-terminal domain-containing protein</fullName>
    </recommendedName>
</protein>
<dbReference type="PANTHER" id="PTHR33377">
    <property type="entry name" value="OS10G0134700 PROTEIN-RELATED"/>
    <property type="match status" value="1"/>
</dbReference>
<sequence>MEVVLSAVASDIVGRLVSFLIGKFHEPASTDDDVVVKLQRALLRARVVVEEAEARQVTNRAMLLQLHRLRGEMCRGSYVLDAFTRRAVDPSRGSHAMASWSPAGLPERLESGRTGGQVVSAVVNTLEAALNDMKEEFVVLLGACPRLNRQPYCAYLFMERCMFGRQMEKEQIIRFLRKISMSSRSLVLTRSGNGRWSSMPVSTRGCGVTSPRFITSEVTILIYYRAMTTMIIINIKGELNKAMDGVTKLNSTGCTCTRQESSLVTRERKVNKKAYGQSLTQVLDFWQATSECSRLVTCTACQLDLLVIQ</sequence>
<evidence type="ECO:0000313" key="2">
    <source>
        <dbReference type="Proteomes" id="UP000807115"/>
    </source>
</evidence>